<evidence type="ECO:0000313" key="4">
    <source>
        <dbReference type="Proteomes" id="UP000306740"/>
    </source>
</evidence>
<feature type="transmembrane region" description="Helical" evidence="1">
    <location>
        <begin position="243"/>
        <end position="266"/>
    </location>
</feature>
<dbReference type="InterPro" id="IPR039672">
    <property type="entry name" value="MFS_2"/>
</dbReference>
<evidence type="ECO:0000313" key="2">
    <source>
        <dbReference type="EMBL" id="TNC49508.1"/>
    </source>
</evidence>
<dbReference type="GO" id="GO:0005886">
    <property type="term" value="C:plasma membrane"/>
    <property type="evidence" value="ECO:0007669"/>
    <property type="project" value="TreeGrafter"/>
</dbReference>
<organism evidence="3 4">
    <name type="scientific">Mumia zhuanghuii</name>
    <dbReference type="NCBI Taxonomy" id="2585211"/>
    <lineage>
        <taxon>Bacteria</taxon>
        <taxon>Bacillati</taxon>
        <taxon>Actinomycetota</taxon>
        <taxon>Actinomycetes</taxon>
        <taxon>Propionibacteriales</taxon>
        <taxon>Nocardioidaceae</taxon>
        <taxon>Mumia</taxon>
    </lineage>
</organism>
<feature type="transmembrane region" description="Helical" evidence="1">
    <location>
        <begin position="306"/>
        <end position="324"/>
    </location>
</feature>
<evidence type="ECO:0000313" key="3">
    <source>
        <dbReference type="EMBL" id="TNC49650.1"/>
    </source>
</evidence>
<dbReference type="Proteomes" id="UP000306740">
    <property type="component" value="Unassembled WGS sequence"/>
</dbReference>
<dbReference type="EMBL" id="VDFR01000022">
    <property type="protein sequence ID" value="TNC49650.1"/>
    <property type="molecule type" value="Genomic_DNA"/>
</dbReference>
<comment type="caution">
    <text evidence="3">The sequence shown here is derived from an EMBL/GenBank/DDBJ whole genome shotgun (WGS) entry which is preliminary data.</text>
</comment>
<name>A0A5C4MYH8_9ACTN</name>
<feature type="transmembrane region" description="Helical" evidence="1">
    <location>
        <begin position="370"/>
        <end position="395"/>
    </location>
</feature>
<feature type="transmembrane region" description="Helical" evidence="1">
    <location>
        <begin position="114"/>
        <end position="134"/>
    </location>
</feature>
<dbReference type="AlphaFoldDB" id="A0A5C4MYH8"/>
<sequence>MLSTPQAGDAAAPLPASVRRGYALGSVATGTFGTVPGLLLLPYLTDTLGIAAGVAGVMVFAPKAWDVLLNPVAGRISDRSTSPRGRRRPFLLRSGLLLAVTFALIFAGPSEPTWLAGAWVVVMFLACASAYAFFQVPYVAMPAEMTLDYDERTRLMTWRVVVLALAILLSGATAPMVVEAVSEVSSETSGYRVMGLYIGLVLLVGVLGAYIGTRRAPDHGVASPSGTVRDQLRLVGQSPDFRNLLLTFVLQALGIGVMLAGVAYVARHLLDGGAASTFLFVAFVGPALIVTPLWERFAARRGKRRGYVVATGFLVAGAVGLLVTVTGTAWAAYAAAALVGIGYAGAQVFPMAMVPDVAAEHAARTGENRIGVFTGVWTAGETLGLALGPGLYALILALGGYVSSRADEDVTQPDSALTAIAIGFSVVPAVLVAVSLLWLRRYTLDDRVHAGADSALDTLPEEPTS</sequence>
<protein>
    <submittedName>
        <fullName evidence="3">MFS transporter</fullName>
    </submittedName>
</protein>
<dbReference type="PANTHER" id="PTHR11328">
    <property type="entry name" value="MAJOR FACILITATOR SUPERFAMILY DOMAIN-CONTAINING PROTEIN"/>
    <property type="match status" value="1"/>
</dbReference>
<accession>A0A5C4MYH8</accession>
<feature type="transmembrane region" description="Helical" evidence="1">
    <location>
        <begin position="50"/>
        <end position="69"/>
    </location>
</feature>
<feature type="transmembrane region" description="Helical" evidence="1">
    <location>
        <begin position="272"/>
        <end position="294"/>
    </location>
</feature>
<feature type="transmembrane region" description="Helical" evidence="1">
    <location>
        <begin position="155"/>
        <end position="178"/>
    </location>
</feature>
<evidence type="ECO:0000256" key="1">
    <source>
        <dbReference type="SAM" id="Phobius"/>
    </source>
</evidence>
<dbReference type="SUPFAM" id="SSF103473">
    <property type="entry name" value="MFS general substrate transporter"/>
    <property type="match status" value="1"/>
</dbReference>
<feature type="transmembrane region" description="Helical" evidence="1">
    <location>
        <begin position="415"/>
        <end position="439"/>
    </location>
</feature>
<dbReference type="GO" id="GO:0015293">
    <property type="term" value="F:symporter activity"/>
    <property type="evidence" value="ECO:0007669"/>
    <property type="project" value="InterPro"/>
</dbReference>
<feature type="transmembrane region" description="Helical" evidence="1">
    <location>
        <begin position="190"/>
        <end position="211"/>
    </location>
</feature>
<feature type="transmembrane region" description="Helical" evidence="1">
    <location>
        <begin position="21"/>
        <end position="44"/>
    </location>
</feature>
<dbReference type="InterPro" id="IPR036259">
    <property type="entry name" value="MFS_trans_sf"/>
</dbReference>
<reference evidence="3 4" key="1">
    <citation type="submission" date="2019-05" db="EMBL/GenBank/DDBJ databases">
        <title>Mumia sp. nov., isolated from the intestinal contents of plateau pika (Ochotona curzoniae) in the Qinghai-Tibet plateau of China.</title>
        <authorList>
            <person name="Tian Z."/>
        </authorList>
    </citation>
    <scope>NUCLEOTIDE SEQUENCE [LARGE SCALE GENOMIC DNA]</scope>
    <source>
        <strain evidence="4">527</strain>
        <strain evidence="3">Z527</strain>
    </source>
</reference>
<keyword evidence="1" id="KW-0812">Transmembrane</keyword>
<keyword evidence="1" id="KW-0472">Membrane</keyword>
<dbReference type="PANTHER" id="PTHR11328:SF24">
    <property type="entry name" value="MAJOR FACILITATOR SUPERFAMILY (MFS) PROFILE DOMAIN-CONTAINING PROTEIN"/>
    <property type="match status" value="1"/>
</dbReference>
<feature type="transmembrane region" description="Helical" evidence="1">
    <location>
        <begin position="90"/>
        <end position="108"/>
    </location>
</feature>
<feature type="transmembrane region" description="Helical" evidence="1">
    <location>
        <begin position="330"/>
        <end position="349"/>
    </location>
</feature>
<gene>
    <name evidence="3" type="ORF">FHE65_05065</name>
    <name evidence="2" type="ORF">FHE65_05355</name>
</gene>
<dbReference type="Gene3D" id="1.20.1250.20">
    <property type="entry name" value="MFS general substrate transporter like domains"/>
    <property type="match status" value="2"/>
</dbReference>
<dbReference type="GO" id="GO:0008643">
    <property type="term" value="P:carbohydrate transport"/>
    <property type="evidence" value="ECO:0007669"/>
    <property type="project" value="InterPro"/>
</dbReference>
<proteinExistence type="predicted"/>
<dbReference type="OrthoDB" id="3717977at2"/>
<dbReference type="Pfam" id="PF13347">
    <property type="entry name" value="MFS_2"/>
    <property type="match status" value="1"/>
</dbReference>
<keyword evidence="1" id="KW-1133">Transmembrane helix</keyword>
<dbReference type="EMBL" id="VDFR01000023">
    <property type="protein sequence ID" value="TNC49508.1"/>
    <property type="molecule type" value="Genomic_DNA"/>
</dbReference>
<dbReference type="RefSeq" id="WP_139105398.1">
    <property type="nucleotide sequence ID" value="NZ_VDFR01000022.1"/>
</dbReference>
<dbReference type="CDD" id="cd17332">
    <property type="entry name" value="MFS_MelB_like"/>
    <property type="match status" value="1"/>
</dbReference>